<evidence type="ECO:0000256" key="3">
    <source>
        <dbReference type="ARBA" id="ARBA00022771"/>
    </source>
</evidence>
<dbReference type="PANTHER" id="PTHR12396:SF0">
    <property type="entry name" value="METHYL-CPG BINDING DOMAIN PROTEIN-LIKE, ISOFORM C"/>
    <property type="match status" value="1"/>
</dbReference>
<evidence type="ECO:0000256" key="7">
    <source>
        <dbReference type="ARBA" id="ARBA00023163"/>
    </source>
</evidence>
<dbReference type="PANTHER" id="PTHR12396">
    <property type="entry name" value="METHYL-CPG BINDING PROTEIN, MBD"/>
    <property type="match status" value="1"/>
</dbReference>
<protein>
    <recommendedName>
        <fullName evidence="14">Methyl-CpG-binding domain-containing protein 2</fullName>
    </recommendedName>
</protein>
<dbReference type="Pfam" id="PF01429">
    <property type="entry name" value="MBD"/>
    <property type="match status" value="1"/>
</dbReference>
<comment type="subcellular location">
    <subcellularLocation>
        <location evidence="1">Nucleus</location>
    </subcellularLocation>
</comment>
<sequence length="296" mass="33688">MQPCGTKLTIGKSQQDSINEERSDVNGFNLSPKRKDQNYISENVIELSSSDSEDDNDQQLVLYDPSVNVGSPVEDFPCPVSYKPRPFKKILPSVGAFTVQCANCFKWRFIPTQKKYEEIREHIIEKPFVCETALEWRPDVSCDDPPDVEQDGSRLWAIDKPNIVQPPPGWLRNLRIRGEGGTKFADIYYLPPAGKKVLRSIREVEKYLIEHPEFAEQGVTLAHFSFQVPKPLQEDYVRKRTSSAAALPDSEAMSLPDSYPTTNLQLCMIPSPKKARSAPGKPRHNFDLIYRHHPDM</sequence>
<evidence type="ECO:0000259" key="11">
    <source>
        <dbReference type="PROSITE" id="PS51050"/>
    </source>
</evidence>
<proteinExistence type="predicted"/>
<dbReference type="InterPro" id="IPR011124">
    <property type="entry name" value="Znf_CW"/>
</dbReference>
<evidence type="ECO:0000256" key="5">
    <source>
        <dbReference type="ARBA" id="ARBA00023015"/>
    </source>
</evidence>
<keyword evidence="13" id="KW-1185">Reference proteome</keyword>
<name>A0AAD8K4H6_TARER</name>
<dbReference type="Gene3D" id="3.30.890.10">
    <property type="entry name" value="Methyl-cpg-binding Protein 2, Chain A"/>
    <property type="match status" value="1"/>
</dbReference>
<dbReference type="SMART" id="SM00391">
    <property type="entry name" value="MBD"/>
    <property type="match status" value="1"/>
</dbReference>
<feature type="domain" description="CW-type" evidence="11">
    <location>
        <begin position="91"/>
        <end position="150"/>
    </location>
</feature>
<dbReference type="AlphaFoldDB" id="A0AAD8K4H6"/>
<keyword evidence="4" id="KW-0862">Zinc</keyword>
<dbReference type="Gene3D" id="3.30.40.100">
    <property type="match status" value="1"/>
</dbReference>
<keyword evidence="2" id="KW-0479">Metal-binding</keyword>
<evidence type="ECO:0000256" key="2">
    <source>
        <dbReference type="ARBA" id="ARBA00022723"/>
    </source>
</evidence>
<evidence type="ECO:0000256" key="9">
    <source>
        <dbReference type="SAM" id="MobiDB-lite"/>
    </source>
</evidence>
<dbReference type="InterPro" id="IPR001739">
    <property type="entry name" value="Methyl_CpG_DNA-bd"/>
</dbReference>
<dbReference type="Pfam" id="PF07496">
    <property type="entry name" value="zf-CW"/>
    <property type="match status" value="1"/>
</dbReference>
<dbReference type="PROSITE" id="PS50982">
    <property type="entry name" value="MBD"/>
    <property type="match status" value="1"/>
</dbReference>
<feature type="domain" description="MBD" evidence="10">
    <location>
        <begin position="156"/>
        <end position="231"/>
    </location>
</feature>
<gene>
    <name evidence="12" type="ORF">QVD17_29858</name>
</gene>
<accession>A0AAD8K4H6</accession>
<keyword evidence="3" id="KW-0863">Zinc-finger</keyword>
<comment type="caution">
    <text evidence="12">The sequence shown here is derived from an EMBL/GenBank/DDBJ whole genome shotgun (WGS) entry which is preliminary data.</text>
</comment>
<dbReference type="CDD" id="cd01396">
    <property type="entry name" value="MeCP2_MBD"/>
    <property type="match status" value="1"/>
</dbReference>
<organism evidence="12 13">
    <name type="scientific">Tagetes erecta</name>
    <name type="common">African marigold</name>
    <dbReference type="NCBI Taxonomy" id="13708"/>
    <lineage>
        <taxon>Eukaryota</taxon>
        <taxon>Viridiplantae</taxon>
        <taxon>Streptophyta</taxon>
        <taxon>Embryophyta</taxon>
        <taxon>Tracheophyta</taxon>
        <taxon>Spermatophyta</taxon>
        <taxon>Magnoliopsida</taxon>
        <taxon>eudicotyledons</taxon>
        <taxon>Gunneridae</taxon>
        <taxon>Pentapetalae</taxon>
        <taxon>asterids</taxon>
        <taxon>campanulids</taxon>
        <taxon>Asterales</taxon>
        <taxon>Asteraceae</taxon>
        <taxon>Asteroideae</taxon>
        <taxon>Heliantheae alliance</taxon>
        <taxon>Tageteae</taxon>
        <taxon>Tagetes</taxon>
    </lineage>
</organism>
<dbReference type="GO" id="GO:0003677">
    <property type="term" value="F:DNA binding"/>
    <property type="evidence" value="ECO:0007669"/>
    <property type="project" value="UniProtKB-KW"/>
</dbReference>
<evidence type="ECO:0000256" key="1">
    <source>
        <dbReference type="ARBA" id="ARBA00004123"/>
    </source>
</evidence>
<feature type="region of interest" description="Disordered" evidence="9">
    <location>
        <begin position="1"/>
        <end position="34"/>
    </location>
</feature>
<evidence type="ECO:0000313" key="13">
    <source>
        <dbReference type="Proteomes" id="UP001229421"/>
    </source>
</evidence>
<dbReference type="PROSITE" id="PS51050">
    <property type="entry name" value="ZF_CW"/>
    <property type="match status" value="1"/>
</dbReference>
<keyword evidence="8" id="KW-0539">Nucleus</keyword>
<evidence type="ECO:0000256" key="4">
    <source>
        <dbReference type="ARBA" id="ARBA00022833"/>
    </source>
</evidence>
<evidence type="ECO:0008006" key="14">
    <source>
        <dbReference type="Google" id="ProtNLM"/>
    </source>
</evidence>
<evidence type="ECO:0000256" key="8">
    <source>
        <dbReference type="ARBA" id="ARBA00023242"/>
    </source>
</evidence>
<dbReference type="InterPro" id="IPR016177">
    <property type="entry name" value="DNA-bd_dom_sf"/>
</dbReference>
<keyword evidence="7" id="KW-0804">Transcription</keyword>
<dbReference type="EMBL" id="JAUHHV010000008">
    <property type="protein sequence ID" value="KAK1414117.1"/>
    <property type="molecule type" value="Genomic_DNA"/>
</dbReference>
<evidence type="ECO:0000259" key="10">
    <source>
        <dbReference type="PROSITE" id="PS50982"/>
    </source>
</evidence>
<keyword evidence="5" id="KW-0805">Transcription regulation</keyword>
<reference evidence="12" key="1">
    <citation type="journal article" date="2023" name="bioRxiv">
        <title>Improved chromosome-level genome assembly for marigold (Tagetes erecta).</title>
        <authorList>
            <person name="Jiang F."/>
            <person name="Yuan L."/>
            <person name="Wang S."/>
            <person name="Wang H."/>
            <person name="Xu D."/>
            <person name="Wang A."/>
            <person name="Fan W."/>
        </authorList>
    </citation>
    <scope>NUCLEOTIDE SEQUENCE</scope>
    <source>
        <strain evidence="12">WSJ</strain>
        <tissue evidence="12">Leaf</tissue>
    </source>
</reference>
<evidence type="ECO:0000256" key="6">
    <source>
        <dbReference type="ARBA" id="ARBA00023125"/>
    </source>
</evidence>
<dbReference type="GO" id="GO:0008270">
    <property type="term" value="F:zinc ion binding"/>
    <property type="evidence" value="ECO:0007669"/>
    <property type="project" value="UniProtKB-KW"/>
</dbReference>
<dbReference type="GO" id="GO:0005634">
    <property type="term" value="C:nucleus"/>
    <property type="evidence" value="ECO:0007669"/>
    <property type="project" value="UniProtKB-SubCell"/>
</dbReference>
<keyword evidence="6" id="KW-0238">DNA-binding</keyword>
<dbReference type="Proteomes" id="UP001229421">
    <property type="component" value="Unassembled WGS sequence"/>
</dbReference>
<evidence type="ECO:0000313" key="12">
    <source>
        <dbReference type="EMBL" id="KAK1414117.1"/>
    </source>
</evidence>
<dbReference type="SUPFAM" id="SSF54171">
    <property type="entry name" value="DNA-binding domain"/>
    <property type="match status" value="1"/>
</dbReference>